<name>A0A9D4PSZ0_RHISA</name>
<evidence type="ECO:0000256" key="1">
    <source>
        <dbReference type="SAM" id="MobiDB-lite"/>
    </source>
</evidence>
<gene>
    <name evidence="3" type="ORF">HPB52_000089</name>
</gene>
<organism evidence="3 4">
    <name type="scientific">Rhipicephalus sanguineus</name>
    <name type="common">Brown dog tick</name>
    <name type="synonym">Ixodes sanguineus</name>
    <dbReference type="NCBI Taxonomy" id="34632"/>
    <lineage>
        <taxon>Eukaryota</taxon>
        <taxon>Metazoa</taxon>
        <taxon>Ecdysozoa</taxon>
        <taxon>Arthropoda</taxon>
        <taxon>Chelicerata</taxon>
        <taxon>Arachnida</taxon>
        <taxon>Acari</taxon>
        <taxon>Parasitiformes</taxon>
        <taxon>Ixodida</taxon>
        <taxon>Ixodoidea</taxon>
        <taxon>Ixodidae</taxon>
        <taxon>Rhipicephalinae</taxon>
        <taxon>Rhipicephalus</taxon>
        <taxon>Rhipicephalus</taxon>
    </lineage>
</organism>
<reference evidence="3" key="1">
    <citation type="journal article" date="2020" name="Cell">
        <title>Large-Scale Comparative Analyses of Tick Genomes Elucidate Their Genetic Diversity and Vector Capacities.</title>
        <authorList>
            <consortium name="Tick Genome and Microbiome Consortium (TIGMIC)"/>
            <person name="Jia N."/>
            <person name="Wang J."/>
            <person name="Shi W."/>
            <person name="Du L."/>
            <person name="Sun Y."/>
            <person name="Zhan W."/>
            <person name="Jiang J.F."/>
            <person name="Wang Q."/>
            <person name="Zhang B."/>
            <person name="Ji P."/>
            <person name="Bell-Sakyi L."/>
            <person name="Cui X.M."/>
            <person name="Yuan T.T."/>
            <person name="Jiang B.G."/>
            <person name="Yang W.F."/>
            <person name="Lam T.T."/>
            <person name="Chang Q.C."/>
            <person name="Ding S.J."/>
            <person name="Wang X.J."/>
            <person name="Zhu J.G."/>
            <person name="Ruan X.D."/>
            <person name="Zhao L."/>
            <person name="Wei J.T."/>
            <person name="Ye R.Z."/>
            <person name="Que T.C."/>
            <person name="Du C.H."/>
            <person name="Zhou Y.H."/>
            <person name="Cheng J.X."/>
            <person name="Dai P.F."/>
            <person name="Guo W.B."/>
            <person name="Han X.H."/>
            <person name="Huang E.J."/>
            <person name="Li L.F."/>
            <person name="Wei W."/>
            <person name="Gao Y.C."/>
            <person name="Liu J.Z."/>
            <person name="Shao H.Z."/>
            <person name="Wang X."/>
            <person name="Wang C.C."/>
            <person name="Yang T.C."/>
            <person name="Huo Q.B."/>
            <person name="Li W."/>
            <person name="Chen H.Y."/>
            <person name="Chen S.E."/>
            <person name="Zhou L.G."/>
            <person name="Ni X.B."/>
            <person name="Tian J.H."/>
            <person name="Sheng Y."/>
            <person name="Liu T."/>
            <person name="Pan Y.S."/>
            <person name="Xia L.Y."/>
            <person name="Li J."/>
            <person name="Zhao F."/>
            <person name="Cao W.C."/>
        </authorList>
    </citation>
    <scope>NUCLEOTIDE SEQUENCE</scope>
    <source>
        <strain evidence="3">Rsan-2018</strain>
    </source>
</reference>
<dbReference type="AlphaFoldDB" id="A0A9D4PSZ0"/>
<keyword evidence="2" id="KW-0812">Transmembrane</keyword>
<dbReference type="EMBL" id="JABSTV010001250">
    <property type="protein sequence ID" value="KAH7955285.1"/>
    <property type="molecule type" value="Genomic_DNA"/>
</dbReference>
<evidence type="ECO:0000256" key="2">
    <source>
        <dbReference type="SAM" id="Phobius"/>
    </source>
</evidence>
<sequence>MKDAGRTFATKPALKKPSPKSAQRVTNKSGAPTPVQQSDPCGAVKQHDDTSTKKGLVPKTPSSSPKASQRSGSCPATKTGSPSPAASERESEDRSGVLQQQSSPEPTPASHERKRKPPNKAKQHLWDHLGIALGSVFVTVVVTGLVIIRALMNENRPRAERMGSSATAS</sequence>
<evidence type="ECO:0000313" key="3">
    <source>
        <dbReference type="EMBL" id="KAH7955285.1"/>
    </source>
</evidence>
<feature type="compositionally biased region" description="Basic residues" evidence="1">
    <location>
        <begin position="112"/>
        <end position="121"/>
    </location>
</feature>
<keyword evidence="4" id="KW-1185">Reference proteome</keyword>
<comment type="caution">
    <text evidence="3">The sequence shown here is derived from an EMBL/GenBank/DDBJ whole genome shotgun (WGS) entry which is preliminary data.</text>
</comment>
<feature type="transmembrane region" description="Helical" evidence="2">
    <location>
        <begin position="129"/>
        <end position="152"/>
    </location>
</feature>
<protein>
    <submittedName>
        <fullName evidence="3">Uncharacterized protein</fullName>
    </submittedName>
</protein>
<dbReference type="Proteomes" id="UP000821837">
    <property type="component" value="Unassembled WGS sequence"/>
</dbReference>
<reference evidence="3" key="2">
    <citation type="submission" date="2021-09" db="EMBL/GenBank/DDBJ databases">
        <authorList>
            <person name="Jia N."/>
            <person name="Wang J."/>
            <person name="Shi W."/>
            <person name="Du L."/>
            <person name="Sun Y."/>
            <person name="Zhan W."/>
            <person name="Jiang J."/>
            <person name="Wang Q."/>
            <person name="Zhang B."/>
            <person name="Ji P."/>
            <person name="Sakyi L.B."/>
            <person name="Cui X."/>
            <person name="Yuan T."/>
            <person name="Jiang B."/>
            <person name="Yang W."/>
            <person name="Lam T.T.-Y."/>
            <person name="Chang Q."/>
            <person name="Ding S."/>
            <person name="Wang X."/>
            <person name="Zhu J."/>
            <person name="Ruan X."/>
            <person name="Zhao L."/>
            <person name="Wei J."/>
            <person name="Que T."/>
            <person name="Du C."/>
            <person name="Cheng J."/>
            <person name="Dai P."/>
            <person name="Han X."/>
            <person name="Huang E."/>
            <person name="Gao Y."/>
            <person name="Liu J."/>
            <person name="Shao H."/>
            <person name="Ye R."/>
            <person name="Li L."/>
            <person name="Wei W."/>
            <person name="Wang X."/>
            <person name="Wang C."/>
            <person name="Huo Q."/>
            <person name="Li W."/>
            <person name="Guo W."/>
            <person name="Chen H."/>
            <person name="Chen S."/>
            <person name="Zhou L."/>
            <person name="Zhou L."/>
            <person name="Ni X."/>
            <person name="Tian J."/>
            <person name="Zhou Y."/>
            <person name="Sheng Y."/>
            <person name="Liu T."/>
            <person name="Pan Y."/>
            <person name="Xia L."/>
            <person name="Li J."/>
            <person name="Zhao F."/>
            <person name="Cao W."/>
        </authorList>
    </citation>
    <scope>NUCLEOTIDE SEQUENCE</scope>
    <source>
        <strain evidence="3">Rsan-2018</strain>
        <tissue evidence="3">Larvae</tissue>
    </source>
</reference>
<accession>A0A9D4PSZ0</accession>
<proteinExistence type="predicted"/>
<evidence type="ECO:0000313" key="4">
    <source>
        <dbReference type="Proteomes" id="UP000821837"/>
    </source>
</evidence>
<feature type="region of interest" description="Disordered" evidence="1">
    <location>
        <begin position="1"/>
        <end position="121"/>
    </location>
</feature>
<keyword evidence="2" id="KW-0472">Membrane</keyword>
<keyword evidence="2" id="KW-1133">Transmembrane helix</keyword>
<feature type="compositionally biased region" description="Polar residues" evidence="1">
    <location>
        <begin position="23"/>
        <end position="39"/>
    </location>
</feature>
<feature type="compositionally biased region" description="Polar residues" evidence="1">
    <location>
        <begin position="60"/>
        <end position="80"/>
    </location>
</feature>